<dbReference type="Proteomes" id="UP000319578">
    <property type="component" value="Unassembled WGS sequence"/>
</dbReference>
<evidence type="ECO:0008006" key="3">
    <source>
        <dbReference type="Google" id="ProtNLM"/>
    </source>
</evidence>
<gene>
    <name evidence="1" type="ORF">BRE01_29950</name>
</gene>
<dbReference type="Pfam" id="PF13714">
    <property type="entry name" value="PEP_mutase"/>
    <property type="match status" value="1"/>
</dbReference>
<keyword evidence="2" id="KW-1185">Reference proteome</keyword>
<name>A0ABQ0TMX4_9BACL</name>
<reference evidence="1 2" key="1">
    <citation type="submission" date="2019-06" db="EMBL/GenBank/DDBJ databases">
        <title>Whole genome shotgun sequence of Brevibacillus reuszeri NBRC 15719.</title>
        <authorList>
            <person name="Hosoyama A."/>
            <person name="Uohara A."/>
            <person name="Ohji S."/>
            <person name="Ichikawa N."/>
        </authorList>
    </citation>
    <scope>NUCLEOTIDE SEQUENCE [LARGE SCALE GENOMIC DNA]</scope>
    <source>
        <strain evidence="1 2">NBRC 15719</strain>
    </source>
</reference>
<evidence type="ECO:0000313" key="1">
    <source>
        <dbReference type="EMBL" id="GED69293.1"/>
    </source>
</evidence>
<organism evidence="1 2">
    <name type="scientific">Brevibacillus reuszeri</name>
    <dbReference type="NCBI Taxonomy" id="54915"/>
    <lineage>
        <taxon>Bacteria</taxon>
        <taxon>Bacillati</taxon>
        <taxon>Bacillota</taxon>
        <taxon>Bacilli</taxon>
        <taxon>Bacillales</taxon>
        <taxon>Paenibacillaceae</taxon>
        <taxon>Brevibacillus</taxon>
    </lineage>
</organism>
<dbReference type="SUPFAM" id="SSF51621">
    <property type="entry name" value="Phosphoenolpyruvate/pyruvate domain"/>
    <property type="match status" value="1"/>
</dbReference>
<accession>A0ABQ0TMX4</accession>
<dbReference type="EMBL" id="BJON01000011">
    <property type="protein sequence ID" value="GED69293.1"/>
    <property type="molecule type" value="Genomic_DNA"/>
</dbReference>
<dbReference type="InterPro" id="IPR040442">
    <property type="entry name" value="Pyrv_kinase-like_dom_sf"/>
</dbReference>
<sequence length="95" mass="10135">MNKIKQFCALHNTPDILFLGNAWDVLSARTLEKSGFQAIGTTSWGIAASLGYADGENIDFGLHLSIIKMIVDHVQIPVSADIEAGYGEAAPPCTS</sequence>
<proteinExistence type="predicted"/>
<evidence type="ECO:0000313" key="2">
    <source>
        <dbReference type="Proteomes" id="UP000319578"/>
    </source>
</evidence>
<dbReference type="PANTHER" id="PTHR42905:SF16">
    <property type="entry name" value="CARBOXYPHOSPHONOENOLPYRUVATE PHOSPHONOMUTASE-LIKE PROTEIN (AFU_ORTHOLOGUE AFUA_5G07230)"/>
    <property type="match status" value="1"/>
</dbReference>
<protein>
    <recommendedName>
        <fullName evidence="3">Carboxyvinyl-carboxyphosphonate phosphorylmutase</fullName>
    </recommendedName>
</protein>
<dbReference type="PANTHER" id="PTHR42905">
    <property type="entry name" value="PHOSPHOENOLPYRUVATE CARBOXYLASE"/>
    <property type="match status" value="1"/>
</dbReference>
<dbReference type="Gene3D" id="3.20.20.60">
    <property type="entry name" value="Phosphoenolpyruvate-binding domains"/>
    <property type="match status" value="1"/>
</dbReference>
<comment type="caution">
    <text evidence="1">The sequence shown here is derived from an EMBL/GenBank/DDBJ whole genome shotgun (WGS) entry which is preliminary data.</text>
</comment>
<dbReference type="InterPro" id="IPR015813">
    <property type="entry name" value="Pyrv/PenolPyrv_kinase-like_dom"/>
</dbReference>